<sequence length="360" mass="40747">MRAGQPNAAKYRVLTLPTIPNMSHSLHPDTDLIYPSTVVDSETEPRSALAAWHDLNYVITNYVNNTETQTIEKLQLIHKQFRIACEDGTAETLSIPEHRMLTWWIIFGKSQPGQWIVKTKGARGKFYTLGYASTLVGPRYKVVRLIVDEKPKQKHLIIVNDRNFRPPDRPESNEDDVPFHGPSFHLDEPQTVQHDYFDGMEGARNASVEPAMDIRESPPTSPNTEAHCTVDVSDASCSSPNKSIKRSADSGPNDRDHDRFQQLSEQVDVTDVHLIEVKDEVKQIAAILQKLTDRSALRAAILDLLSRQTHPIKTKKMVKLLDPTRCISKSDFNSMLHAMMSENPPKVTQNLAKEWALLRE</sequence>
<dbReference type="EMBL" id="MDYQ01000027">
    <property type="protein sequence ID" value="PRP86751.1"/>
    <property type="molecule type" value="Genomic_DNA"/>
</dbReference>
<feature type="compositionally biased region" description="Basic and acidic residues" evidence="1">
    <location>
        <begin position="246"/>
        <end position="258"/>
    </location>
</feature>
<comment type="caution">
    <text evidence="2">The sequence shown here is derived from an EMBL/GenBank/DDBJ whole genome shotgun (WGS) entry which is preliminary data.</text>
</comment>
<feature type="region of interest" description="Disordered" evidence="1">
    <location>
        <begin position="162"/>
        <end position="185"/>
    </location>
</feature>
<organism evidence="2 3">
    <name type="scientific">Planoprotostelium fungivorum</name>
    <dbReference type="NCBI Taxonomy" id="1890364"/>
    <lineage>
        <taxon>Eukaryota</taxon>
        <taxon>Amoebozoa</taxon>
        <taxon>Evosea</taxon>
        <taxon>Variosea</taxon>
        <taxon>Cavosteliida</taxon>
        <taxon>Cavosteliaceae</taxon>
        <taxon>Planoprotostelium</taxon>
    </lineage>
</organism>
<accession>A0A2P6NS21</accession>
<dbReference type="InParanoid" id="A0A2P6NS21"/>
<protein>
    <submittedName>
        <fullName evidence="2">Uncharacterized protein</fullName>
    </submittedName>
</protein>
<gene>
    <name evidence="2" type="ORF">PROFUN_02900</name>
</gene>
<feature type="region of interest" description="Disordered" evidence="1">
    <location>
        <begin position="232"/>
        <end position="258"/>
    </location>
</feature>
<name>A0A2P6NS21_9EUKA</name>
<dbReference type="Proteomes" id="UP000241769">
    <property type="component" value="Unassembled WGS sequence"/>
</dbReference>
<keyword evidence="3" id="KW-1185">Reference proteome</keyword>
<dbReference type="AlphaFoldDB" id="A0A2P6NS21"/>
<evidence type="ECO:0000313" key="2">
    <source>
        <dbReference type="EMBL" id="PRP86751.1"/>
    </source>
</evidence>
<evidence type="ECO:0000313" key="3">
    <source>
        <dbReference type="Proteomes" id="UP000241769"/>
    </source>
</evidence>
<reference evidence="2 3" key="1">
    <citation type="journal article" date="2018" name="Genome Biol. Evol.">
        <title>Multiple Roots of Fruiting Body Formation in Amoebozoa.</title>
        <authorList>
            <person name="Hillmann F."/>
            <person name="Forbes G."/>
            <person name="Novohradska S."/>
            <person name="Ferling I."/>
            <person name="Riege K."/>
            <person name="Groth M."/>
            <person name="Westermann M."/>
            <person name="Marz M."/>
            <person name="Spaller T."/>
            <person name="Winckler T."/>
            <person name="Schaap P."/>
            <person name="Glockner G."/>
        </authorList>
    </citation>
    <scope>NUCLEOTIDE SEQUENCE [LARGE SCALE GENOMIC DNA]</scope>
    <source>
        <strain evidence="2 3">Jena</strain>
    </source>
</reference>
<proteinExistence type="predicted"/>
<evidence type="ECO:0000256" key="1">
    <source>
        <dbReference type="SAM" id="MobiDB-lite"/>
    </source>
</evidence>
<feature type="compositionally biased region" description="Basic and acidic residues" evidence="1">
    <location>
        <begin position="162"/>
        <end position="172"/>
    </location>
</feature>